<organism evidence="1 2">
    <name type="scientific">Stieleria neptunia</name>
    <dbReference type="NCBI Taxonomy" id="2527979"/>
    <lineage>
        <taxon>Bacteria</taxon>
        <taxon>Pseudomonadati</taxon>
        <taxon>Planctomycetota</taxon>
        <taxon>Planctomycetia</taxon>
        <taxon>Pirellulales</taxon>
        <taxon>Pirellulaceae</taxon>
        <taxon>Stieleria</taxon>
    </lineage>
</organism>
<dbReference type="AlphaFoldDB" id="A0A518HRK3"/>
<evidence type="ECO:0000313" key="2">
    <source>
        <dbReference type="Proteomes" id="UP000319004"/>
    </source>
</evidence>
<name>A0A518HRK3_9BACT</name>
<gene>
    <name evidence="1" type="ORF">Enr13x_32770</name>
</gene>
<sequence>MEMRKKTTNKYPAKVLEPMSREHGELCLKIKNNEVLSTSDAAKLLGITKPTLMRKFQAKNIEPVALKRNPVRPRAAPIKYWNKADVDRIKRHKDVKQTVKRSRQAKANAKSLHEVWAQSLPSQYPSVTLCLSDGCAALRDLARHANWCYDNAEKATLTDLIAECLHGLHRQGLVTECLSYDEVEPALVCFSCDGEKTKTWSNGEVHPCGRCDGTGVYRAEVRHPHHLISVDAGDESYNWSLSAAKSDWCTPQGTADAPPETTGKKLATTKHDKALALAKHFRGLLND</sequence>
<keyword evidence="2" id="KW-1185">Reference proteome</keyword>
<accession>A0A518HRK3</accession>
<proteinExistence type="predicted"/>
<protein>
    <submittedName>
        <fullName evidence="1">Uncharacterized protein</fullName>
    </submittedName>
</protein>
<dbReference type="EMBL" id="CP037423">
    <property type="protein sequence ID" value="QDV43421.1"/>
    <property type="molecule type" value="Genomic_DNA"/>
</dbReference>
<dbReference type="KEGG" id="snep:Enr13x_32770"/>
<reference evidence="1 2" key="1">
    <citation type="submission" date="2019-03" db="EMBL/GenBank/DDBJ databases">
        <title>Deep-cultivation of Planctomycetes and their phenomic and genomic characterization uncovers novel biology.</title>
        <authorList>
            <person name="Wiegand S."/>
            <person name="Jogler M."/>
            <person name="Boedeker C."/>
            <person name="Pinto D."/>
            <person name="Vollmers J."/>
            <person name="Rivas-Marin E."/>
            <person name="Kohn T."/>
            <person name="Peeters S.H."/>
            <person name="Heuer A."/>
            <person name="Rast P."/>
            <person name="Oberbeckmann S."/>
            <person name="Bunk B."/>
            <person name="Jeske O."/>
            <person name="Meyerdierks A."/>
            <person name="Storesund J.E."/>
            <person name="Kallscheuer N."/>
            <person name="Luecker S."/>
            <person name="Lage O.M."/>
            <person name="Pohl T."/>
            <person name="Merkel B.J."/>
            <person name="Hornburger P."/>
            <person name="Mueller R.-W."/>
            <person name="Bruemmer F."/>
            <person name="Labrenz M."/>
            <person name="Spormann A.M."/>
            <person name="Op den Camp H."/>
            <person name="Overmann J."/>
            <person name="Amann R."/>
            <person name="Jetten M.S.M."/>
            <person name="Mascher T."/>
            <person name="Medema M.H."/>
            <person name="Devos D.P."/>
            <person name="Kaster A.-K."/>
            <person name="Ovreas L."/>
            <person name="Rohde M."/>
            <person name="Galperin M.Y."/>
            <person name="Jogler C."/>
        </authorList>
    </citation>
    <scope>NUCLEOTIDE SEQUENCE [LARGE SCALE GENOMIC DNA]</scope>
    <source>
        <strain evidence="1 2">Enr13</strain>
    </source>
</reference>
<evidence type="ECO:0000313" key="1">
    <source>
        <dbReference type="EMBL" id="QDV43421.1"/>
    </source>
</evidence>
<dbReference type="Proteomes" id="UP000319004">
    <property type="component" value="Chromosome"/>
</dbReference>